<proteinExistence type="predicted"/>
<dbReference type="Proteomes" id="UP000326029">
    <property type="component" value="Chromosome"/>
</dbReference>
<dbReference type="Proteomes" id="UP000642014">
    <property type="component" value="Unassembled WGS sequence"/>
</dbReference>
<dbReference type="GeneID" id="95454125"/>
<accession>A0AAV4KK62</accession>
<gene>
    <name evidence="2" type="ORF">CP977_10120</name>
    <name evidence="1" type="ORF">GCM10010497_29080</name>
</gene>
<dbReference type="EMBL" id="BMSJ01000005">
    <property type="protein sequence ID" value="GGR25243.1"/>
    <property type="molecule type" value="Genomic_DNA"/>
</dbReference>
<dbReference type="RefSeq" id="WP_152369944.1">
    <property type="nucleotide sequence ID" value="NZ_BMSJ01000005.1"/>
</dbReference>
<sequence>MNRLPVQNGGKGLFCLFVEPYGEDFWLKPGDEFTVVPDAGTPDPQFTVVAATDRLVVWIYEGGDPDKVIVDYTVVDSSGTELECGHQWSAERDPV</sequence>
<dbReference type="AlphaFoldDB" id="A0AAV4KK62"/>
<reference evidence="1 4" key="1">
    <citation type="journal article" date="2014" name="Int. J. Syst. Evol. Microbiol.">
        <title>Complete genome sequence of Corynebacterium casei LMG S-19264T (=DSM 44701T), isolated from a smear-ripened cheese.</title>
        <authorList>
            <consortium name="US DOE Joint Genome Institute (JGI-PGF)"/>
            <person name="Walter F."/>
            <person name="Albersmeier A."/>
            <person name="Kalinowski J."/>
            <person name="Ruckert C."/>
        </authorList>
    </citation>
    <scope>NUCLEOTIDE SEQUENCE [LARGE SCALE GENOMIC DNA]</scope>
    <source>
        <strain evidence="1 4">JCM 4205</strain>
    </source>
</reference>
<evidence type="ECO:0000313" key="4">
    <source>
        <dbReference type="Proteomes" id="UP000642014"/>
    </source>
</evidence>
<evidence type="ECO:0000313" key="3">
    <source>
        <dbReference type="Proteomes" id="UP000326029"/>
    </source>
</evidence>
<protein>
    <submittedName>
        <fullName evidence="1">Uncharacterized protein</fullName>
    </submittedName>
</protein>
<evidence type="ECO:0000313" key="1">
    <source>
        <dbReference type="EMBL" id="GGR25243.1"/>
    </source>
</evidence>
<reference evidence="1" key="3">
    <citation type="submission" date="2023-08" db="EMBL/GenBank/DDBJ databases">
        <authorList>
            <person name="Sun Q."/>
            <person name="Ohkuma M."/>
        </authorList>
    </citation>
    <scope>NUCLEOTIDE SEQUENCE</scope>
    <source>
        <strain evidence="1">JCM 4205</strain>
    </source>
</reference>
<keyword evidence="3" id="KW-1185">Reference proteome</keyword>
<reference evidence="2 3" key="2">
    <citation type="submission" date="2017-09" db="EMBL/GenBank/DDBJ databases">
        <authorList>
            <person name="Lee N."/>
            <person name="Cho B.-K."/>
        </authorList>
    </citation>
    <scope>NUCLEOTIDE SEQUENCE [LARGE SCALE GENOMIC DNA]</scope>
    <source>
        <strain evidence="2 3">ATCC 19740</strain>
    </source>
</reference>
<dbReference type="EMBL" id="CP023693">
    <property type="protein sequence ID" value="QEV32490.1"/>
    <property type="molecule type" value="Genomic_DNA"/>
</dbReference>
<organism evidence="1 4">
    <name type="scientific">Streptomyces cinereoruber</name>
    <dbReference type="NCBI Taxonomy" id="67260"/>
    <lineage>
        <taxon>Bacteria</taxon>
        <taxon>Bacillati</taxon>
        <taxon>Actinomycetota</taxon>
        <taxon>Actinomycetes</taxon>
        <taxon>Kitasatosporales</taxon>
        <taxon>Streptomycetaceae</taxon>
        <taxon>Streptomyces</taxon>
    </lineage>
</organism>
<evidence type="ECO:0000313" key="2">
    <source>
        <dbReference type="EMBL" id="QEV32490.1"/>
    </source>
</evidence>
<name>A0AAV4KK62_9ACTN</name>